<evidence type="ECO:0000313" key="3">
    <source>
        <dbReference type="Proteomes" id="UP000031723"/>
    </source>
</evidence>
<organism evidence="2 3">
    <name type="scientific">Mycobacterium phage Sheen</name>
    <dbReference type="NCBI Taxonomy" id="1589274"/>
    <lineage>
        <taxon>Viruses</taxon>
        <taxon>Duplodnaviria</taxon>
        <taxon>Heunggongvirae</taxon>
        <taxon>Uroviricota</taxon>
        <taxon>Caudoviricetes</taxon>
        <taxon>Sheenvirus</taxon>
        <taxon>Sheenvirus Sheen</taxon>
    </lineage>
</organism>
<dbReference type="KEGG" id="vg:26635400"/>
<dbReference type="OrthoDB" id="13366at10239"/>
<dbReference type="RefSeq" id="YP_009209058.1">
    <property type="nucleotide sequence ID" value="NC_028914.1"/>
</dbReference>
<reference evidence="2 3" key="1">
    <citation type="submission" date="2014-12" db="EMBL/GenBank/DDBJ databases">
        <authorList>
            <person name="Cote D."/>
            <person name="Daigle Z."/>
            <person name="Borges K.M."/>
            <person name="Adams S.D."/>
            <person name="Alvey R.M."/>
            <person name="Barekzi N."/>
            <person name="Beal Z.N."/>
            <person name="Briggs L.A."/>
            <person name="Brown T."/>
            <person name="Coomans R.J."/>
            <person name="D'Elia T."/>
            <person name="Doss J.H."/>
            <person name="Ellsworth J.A."/>
            <person name="Ettinger W.F."/>
            <person name="Fox D.J."/>
            <person name="Gauthier D.T."/>
            <person name="Andriolo J.M."/>
            <person name="Grubb S."/>
            <person name="Gugssa A.H."/>
            <person name="Hauser C.R."/>
            <person name="Hull A.K."/>
            <person name="Jackson N."/>
            <person name="Kart M.U."/>
            <person name="Korey C.A."/>
            <person name="Makemson J."/>
            <person name="McKinney A.L."/>
            <person name="Nelson P.R."/>
            <person name="Newman R.H."/>
            <person name="Powell G."/>
            <person name="Rodriguez-Lanetty M."/>
            <person name="Royer D."/>
            <person name="Sabila M.H."/>
            <person name="Sadana R."/>
            <person name="Saha S."/>
            <person name="Sangster N."/>
            <person name="Slowan-Pomeroy T."/>
            <person name="Urbinati C.R."/>
            <person name="Ward R.E."/>
            <person name="Warner M."/>
            <person name="Williamson B."/>
            <person name="Biederman B."/>
            <person name="Cresawn S.G."/>
            <person name="Bowman C.A."/>
            <person name="Russell D.A."/>
            <person name="Pope W.H."/>
            <person name="Jacobs-Sera D."/>
            <person name="Hendrix R.W."/>
            <person name="Hatfull G.H."/>
        </authorList>
    </citation>
    <scope>NUCLEOTIDE SEQUENCE [LARGE SCALE GENOMIC DNA]</scope>
</reference>
<dbReference type="Proteomes" id="UP000031723">
    <property type="component" value="Segment"/>
</dbReference>
<feature type="region of interest" description="Disordered" evidence="1">
    <location>
        <begin position="19"/>
        <end position="63"/>
    </location>
</feature>
<name>A0A0B5A3L6_9CAUD</name>
<accession>A0A0B5A3L6</accession>
<proteinExistence type="predicted"/>
<dbReference type="EMBL" id="KP273225">
    <property type="protein sequence ID" value="AJD82439.1"/>
    <property type="molecule type" value="Genomic_DNA"/>
</dbReference>
<evidence type="ECO:0000313" key="2">
    <source>
        <dbReference type="EMBL" id="AJD82439.1"/>
    </source>
</evidence>
<keyword evidence="3" id="KW-1185">Reference proteome</keyword>
<gene>
    <name evidence="2" type="primary">21</name>
    <name evidence="2" type="ORF">SHEEN_21</name>
</gene>
<feature type="compositionally biased region" description="Basic and acidic residues" evidence="1">
    <location>
        <begin position="52"/>
        <end position="63"/>
    </location>
</feature>
<dbReference type="GeneID" id="26635400"/>
<evidence type="ECO:0000256" key="1">
    <source>
        <dbReference type="SAM" id="MobiDB-lite"/>
    </source>
</evidence>
<protein>
    <submittedName>
        <fullName evidence="2">Head-to-tail stopper</fullName>
    </submittedName>
</protein>
<sequence length="127" mass="14599">MSLLDRCNQDVVVYKQVAGKDSDGNDKTWPSSTGIPAKARIQPLGQSGTSSRRQEQDNEGFESERVYTIHFERKFDREHGVLGMQSQIEWQTNPVTGEPMRWALFGEPVFYTGSRRTQHIGYTIKRY</sequence>